<evidence type="ECO:0000256" key="1">
    <source>
        <dbReference type="SAM" id="SignalP"/>
    </source>
</evidence>
<dbReference type="eggNOG" id="COG0715">
    <property type="taxonomic scope" value="Bacteria"/>
</dbReference>
<sequence>MIQFRVTTAASLLALLTSPFFASIAAAADKVVLQIDGAAAPFYAPLYAGVDKGIFEKNGIEVEFIYAAAADILTNIAAGNVDFGFPNGDAVVAAAANGLPVKVVHTTYQRGIGALLAKGSSGIKTYKDLKGKKIAVTSLASPNYLQLQVGLKQAGLSLDDVSVEVVATGAIVQSLQAGQVDAIVFSELRKYNLEADGTKVTMILSNDFLPSFGNVVVTSSKKLSANPDLVKRFTTAVTQSYEWVIDGHIGDALDISLAKYTPTWPKDQKAILTTAFEQTFVPSVWQSALTKQKGLGAADLAAWQKNADILAQYKVIDSAPKAADFVVDPSTIGK</sequence>
<keyword evidence="3" id="KW-0614">Plasmid</keyword>
<feature type="chain" id="PRO_5001656264" evidence="1">
    <location>
        <begin position="28"/>
        <end position="334"/>
    </location>
</feature>
<evidence type="ECO:0000313" key="3">
    <source>
        <dbReference type="EMBL" id="CDN51303.1"/>
    </source>
</evidence>
<dbReference type="HOGENOM" id="CLU_028871_1_4_5"/>
<proteinExistence type="predicted"/>
<evidence type="ECO:0000313" key="4">
    <source>
        <dbReference type="Proteomes" id="UP000028181"/>
    </source>
</evidence>
<dbReference type="RefSeq" id="WP_041364729.1">
    <property type="nucleotide sequence ID" value="NZ_HG938354.1"/>
</dbReference>
<gene>
    <name evidence="3" type="ORF">RG540_PA06270</name>
</gene>
<dbReference type="InterPro" id="IPR027939">
    <property type="entry name" value="NMT1/THI5"/>
</dbReference>
<feature type="domain" description="SsuA/THI5-like" evidence="2">
    <location>
        <begin position="43"/>
        <end position="245"/>
    </location>
</feature>
<dbReference type="PANTHER" id="PTHR31528:SF15">
    <property type="entry name" value="RIBOFLAVIN-BINDING PROTEIN RIBY"/>
    <property type="match status" value="1"/>
</dbReference>
<organism evidence="3 4">
    <name type="scientific">Neorhizobium galegae bv. orientalis str. HAMBI 540</name>
    <dbReference type="NCBI Taxonomy" id="1028800"/>
    <lineage>
        <taxon>Bacteria</taxon>
        <taxon>Pseudomonadati</taxon>
        <taxon>Pseudomonadota</taxon>
        <taxon>Alphaproteobacteria</taxon>
        <taxon>Hyphomicrobiales</taxon>
        <taxon>Rhizobiaceae</taxon>
        <taxon>Rhizobium/Agrobacterium group</taxon>
        <taxon>Neorhizobium</taxon>
    </lineage>
</organism>
<dbReference type="PANTHER" id="PTHR31528">
    <property type="entry name" value="4-AMINO-5-HYDROXYMETHYL-2-METHYLPYRIMIDINE PHOSPHATE SYNTHASE THI11-RELATED"/>
    <property type="match status" value="1"/>
</dbReference>
<reference evidence="4" key="1">
    <citation type="journal article" date="2014" name="BMC Genomics">
        <title>Genome sequencing of two Neorhizobium galegae strains reveals a noeT gene responsible for the unusual acetylation of the nodulation factors.</title>
        <authorList>
            <person name="Osterman J."/>
            <person name="Marsh J."/>
            <person name="Laine P.K."/>
            <person name="Zeng Z."/>
            <person name="Alatalo E."/>
            <person name="Sullivan J.T."/>
            <person name="Young J.P."/>
            <person name="Thomas-Oates J."/>
            <person name="Paulin L."/>
            <person name="Lindstrom K."/>
        </authorList>
    </citation>
    <scope>NUCLEOTIDE SEQUENCE [LARGE SCALE GENOMIC DNA]</scope>
    <source>
        <strain evidence="4">HAMBI 540</strain>
    </source>
</reference>
<dbReference type="GeneID" id="24260424"/>
<dbReference type="OrthoDB" id="7374754at2"/>
<keyword evidence="1" id="KW-0732">Signal</keyword>
<feature type="signal peptide" evidence="1">
    <location>
        <begin position="1"/>
        <end position="27"/>
    </location>
</feature>
<protein>
    <submittedName>
        <fullName evidence="3">Putative sulfonate transport system substrate-binding protein</fullName>
    </submittedName>
</protein>
<keyword evidence="4" id="KW-1185">Reference proteome</keyword>
<dbReference type="KEGG" id="ngg:RG540_PA06270"/>
<dbReference type="Gene3D" id="3.40.190.10">
    <property type="entry name" value="Periplasmic binding protein-like II"/>
    <property type="match status" value="2"/>
</dbReference>
<geneLocation type="plasmid" evidence="4">
    <name>II</name>
</geneLocation>
<dbReference type="AlphaFoldDB" id="A0A068SYP5"/>
<dbReference type="SUPFAM" id="SSF53850">
    <property type="entry name" value="Periplasmic binding protein-like II"/>
    <property type="match status" value="1"/>
</dbReference>
<dbReference type="Proteomes" id="UP000028181">
    <property type="component" value="Plasmid pHAMBI540a"/>
</dbReference>
<dbReference type="GO" id="GO:0009228">
    <property type="term" value="P:thiamine biosynthetic process"/>
    <property type="evidence" value="ECO:0007669"/>
    <property type="project" value="InterPro"/>
</dbReference>
<dbReference type="Pfam" id="PF09084">
    <property type="entry name" value="NMT1"/>
    <property type="match status" value="1"/>
</dbReference>
<accession>A0A068SYP5</accession>
<dbReference type="EMBL" id="HG938354">
    <property type="protein sequence ID" value="CDN51303.1"/>
    <property type="molecule type" value="Genomic_DNA"/>
</dbReference>
<dbReference type="PATRIC" id="fig|1028800.3.peg.5248"/>
<name>A0A068SYP5_NEOGA</name>
<evidence type="ECO:0000259" key="2">
    <source>
        <dbReference type="Pfam" id="PF09084"/>
    </source>
</evidence>
<dbReference type="InterPro" id="IPR015168">
    <property type="entry name" value="SsuA/THI5"/>
</dbReference>